<feature type="transmembrane region" description="Helical" evidence="7">
    <location>
        <begin position="14"/>
        <end position="40"/>
    </location>
</feature>
<feature type="transmembrane region" description="Helical" evidence="7">
    <location>
        <begin position="204"/>
        <end position="223"/>
    </location>
</feature>
<proteinExistence type="predicted"/>
<feature type="transmembrane region" description="Helical" evidence="7">
    <location>
        <begin position="273"/>
        <end position="294"/>
    </location>
</feature>
<dbReference type="CDD" id="cd17503">
    <property type="entry name" value="MFS_LmrB_MDR_like"/>
    <property type="match status" value="1"/>
</dbReference>
<dbReference type="Proteomes" id="UP000267223">
    <property type="component" value="Unassembled WGS sequence"/>
</dbReference>
<evidence type="ECO:0000313" key="10">
    <source>
        <dbReference type="Proteomes" id="UP000267223"/>
    </source>
</evidence>
<evidence type="ECO:0000256" key="2">
    <source>
        <dbReference type="ARBA" id="ARBA00022448"/>
    </source>
</evidence>
<dbReference type="InterPro" id="IPR005829">
    <property type="entry name" value="Sugar_transporter_CS"/>
</dbReference>
<accession>A0A3M9NR62</accession>
<dbReference type="PANTHER" id="PTHR23501">
    <property type="entry name" value="MAJOR FACILITATOR SUPERFAMILY"/>
    <property type="match status" value="1"/>
</dbReference>
<dbReference type="GO" id="GO:0022857">
    <property type="term" value="F:transmembrane transporter activity"/>
    <property type="evidence" value="ECO:0007669"/>
    <property type="project" value="InterPro"/>
</dbReference>
<dbReference type="PROSITE" id="PS00217">
    <property type="entry name" value="SUGAR_TRANSPORT_2"/>
    <property type="match status" value="1"/>
</dbReference>
<keyword evidence="6 7" id="KW-0472">Membrane</keyword>
<dbReference type="InterPro" id="IPR020846">
    <property type="entry name" value="MFS_dom"/>
</dbReference>
<protein>
    <submittedName>
        <fullName evidence="9">DHA2 family efflux MFS transporter permease subunit</fullName>
    </submittedName>
</protein>
<feature type="transmembrane region" description="Helical" evidence="7">
    <location>
        <begin position="306"/>
        <end position="327"/>
    </location>
</feature>
<name>A0A3M9NR62_9BACT</name>
<dbReference type="OrthoDB" id="9807274at2"/>
<evidence type="ECO:0000256" key="7">
    <source>
        <dbReference type="SAM" id="Phobius"/>
    </source>
</evidence>
<dbReference type="InterPro" id="IPR004638">
    <property type="entry name" value="EmrB-like"/>
</dbReference>
<dbReference type="GO" id="GO:0005886">
    <property type="term" value="C:plasma membrane"/>
    <property type="evidence" value="ECO:0007669"/>
    <property type="project" value="UniProtKB-SubCell"/>
</dbReference>
<dbReference type="InterPro" id="IPR036259">
    <property type="entry name" value="MFS_trans_sf"/>
</dbReference>
<sequence>MEEESLVVYGSQRVIITITAVVCALLQIIDTTIVNIALPTMQGSLGASLTEITWVITAYAIANVIVMPMTSWLSQQFGRRNYFAASIIIFTLTSFLCGNATSINELILFRFIQGIGGGALLVTAQTIITESYPIEKRPMAQTIYVLGVIVGPTLGPPLGGYIVDNFSWPYIFYINLPIGVIATLLTLQFVKSPHYAEKLSGRQIDWIGIFLLIVSIGSLQFILEKGQEKDWFDSSLIITLSVICFFAFYFFIWRQLTYKYPIVQLKVLKDRNLSIGSILSFVLGFGLFGSTFIIPLYTQTIMGWTAFQAGMLMIPSTIFTAIMMPVVGKLMERGTPMRLLISIGMVIFFIYSIMAYYVLTPNTGSDAFFWILVIRGVGLGLLSIPITTLALSTLKGQQIGQGAALSGMLRQLGGSFGVAIISTYLLRENQTHRVDLLSGFSTTNPQVDNRVQALAQGFHSKGYPLDIAKQMAYKLLDAMVNIQATILSYMDVFLWIGVMFLVCVPFVILFVKKPKRKVDLSHVGE</sequence>
<evidence type="ECO:0000313" key="9">
    <source>
        <dbReference type="EMBL" id="RNI40266.1"/>
    </source>
</evidence>
<evidence type="ECO:0000256" key="1">
    <source>
        <dbReference type="ARBA" id="ARBA00004651"/>
    </source>
</evidence>
<dbReference type="AlphaFoldDB" id="A0A3M9NR62"/>
<feature type="transmembrane region" description="Helical" evidence="7">
    <location>
        <begin position="235"/>
        <end position="252"/>
    </location>
</feature>
<feature type="transmembrane region" description="Helical" evidence="7">
    <location>
        <begin position="52"/>
        <end position="70"/>
    </location>
</feature>
<evidence type="ECO:0000256" key="5">
    <source>
        <dbReference type="ARBA" id="ARBA00022989"/>
    </source>
</evidence>
<feature type="transmembrane region" description="Helical" evidence="7">
    <location>
        <begin position="339"/>
        <end position="357"/>
    </location>
</feature>
<evidence type="ECO:0000256" key="3">
    <source>
        <dbReference type="ARBA" id="ARBA00022475"/>
    </source>
</evidence>
<feature type="domain" description="Major facilitator superfamily (MFS) profile" evidence="8">
    <location>
        <begin position="16"/>
        <end position="515"/>
    </location>
</feature>
<keyword evidence="4 7" id="KW-0812">Transmembrane</keyword>
<keyword evidence="3" id="KW-1003">Cell membrane</keyword>
<dbReference type="Gene3D" id="1.20.1720.10">
    <property type="entry name" value="Multidrug resistance protein D"/>
    <property type="match status" value="1"/>
</dbReference>
<feature type="transmembrane region" description="Helical" evidence="7">
    <location>
        <begin position="492"/>
        <end position="511"/>
    </location>
</feature>
<feature type="transmembrane region" description="Helical" evidence="7">
    <location>
        <begin position="403"/>
        <end position="426"/>
    </location>
</feature>
<dbReference type="InterPro" id="IPR011701">
    <property type="entry name" value="MFS"/>
</dbReference>
<feature type="transmembrane region" description="Helical" evidence="7">
    <location>
        <begin position="140"/>
        <end position="158"/>
    </location>
</feature>
<feature type="transmembrane region" description="Helical" evidence="7">
    <location>
        <begin position="369"/>
        <end position="391"/>
    </location>
</feature>
<keyword evidence="2" id="KW-0813">Transport</keyword>
<organism evidence="9 10">
    <name type="scientific">Hanamia caeni</name>
    <dbReference type="NCBI Taxonomy" id="2294116"/>
    <lineage>
        <taxon>Bacteria</taxon>
        <taxon>Pseudomonadati</taxon>
        <taxon>Bacteroidota</taxon>
        <taxon>Chitinophagia</taxon>
        <taxon>Chitinophagales</taxon>
        <taxon>Chitinophagaceae</taxon>
        <taxon>Hanamia</taxon>
    </lineage>
</organism>
<evidence type="ECO:0000259" key="8">
    <source>
        <dbReference type="PROSITE" id="PS50850"/>
    </source>
</evidence>
<dbReference type="PROSITE" id="PS50850">
    <property type="entry name" value="MFS"/>
    <property type="match status" value="1"/>
</dbReference>
<feature type="transmembrane region" description="Helical" evidence="7">
    <location>
        <begin position="170"/>
        <end position="192"/>
    </location>
</feature>
<dbReference type="NCBIfam" id="TIGR00711">
    <property type="entry name" value="efflux_EmrB"/>
    <property type="match status" value="1"/>
</dbReference>
<keyword evidence="10" id="KW-1185">Reference proteome</keyword>
<dbReference type="SUPFAM" id="SSF103473">
    <property type="entry name" value="MFS general substrate transporter"/>
    <property type="match status" value="1"/>
</dbReference>
<evidence type="ECO:0000256" key="4">
    <source>
        <dbReference type="ARBA" id="ARBA00022692"/>
    </source>
</evidence>
<dbReference type="Gene3D" id="1.20.1250.20">
    <property type="entry name" value="MFS general substrate transporter like domains"/>
    <property type="match status" value="1"/>
</dbReference>
<dbReference type="PANTHER" id="PTHR23501:SF174">
    <property type="entry name" value="MULTIDRUG EXPORT PROTEIN EMRB-RELATED"/>
    <property type="match status" value="1"/>
</dbReference>
<dbReference type="RefSeq" id="WP_123119157.1">
    <property type="nucleotide sequence ID" value="NZ_RJJR01000001.1"/>
</dbReference>
<comment type="caution">
    <text evidence="9">The sequence shown here is derived from an EMBL/GenBank/DDBJ whole genome shotgun (WGS) entry which is preliminary data.</text>
</comment>
<comment type="subcellular location">
    <subcellularLocation>
        <location evidence="1">Cell membrane</location>
        <topology evidence="1">Multi-pass membrane protein</topology>
    </subcellularLocation>
</comment>
<dbReference type="Pfam" id="PF07690">
    <property type="entry name" value="MFS_1"/>
    <property type="match status" value="1"/>
</dbReference>
<gene>
    <name evidence="9" type="ORF">EFY79_02915</name>
</gene>
<dbReference type="EMBL" id="RJJR01000001">
    <property type="protein sequence ID" value="RNI40266.1"/>
    <property type="molecule type" value="Genomic_DNA"/>
</dbReference>
<keyword evidence="5 7" id="KW-1133">Transmembrane helix</keyword>
<reference evidence="9 10" key="1">
    <citation type="submission" date="2018-11" db="EMBL/GenBank/DDBJ databases">
        <title>Draft genome sequence of Ferruginibacter sp. BO-59.</title>
        <authorList>
            <person name="Im W.T."/>
        </authorList>
    </citation>
    <scope>NUCLEOTIDE SEQUENCE [LARGE SCALE GENOMIC DNA]</scope>
    <source>
        <strain evidence="9 10">BO-59</strain>
    </source>
</reference>
<feature type="transmembrane region" description="Helical" evidence="7">
    <location>
        <begin position="82"/>
        <end position="101"/>
    </location>
</feature>
<feature type="transmembrane region" description="Helical" evidence="7">
    <location>
        <begin position="107"/>
        <end position="128"/>
    </location>
</feature>
<evidence type="ECO:0000256" key="6">
    <source>
        <dbReference type="ARBA" id="ARBA00023136"/>
    </source>
</evidence>